<sequence>MALDDRDYMRPNQNRWNAKRWNDRKTRVELDDSKPLGSASWIGQDPSEAVKSKHPGFAGSPKPKGKAGPWFEPKNRGFDYQKNRWRPGQAKSRPAWLSYLPLGLGALLIAIPMFGDGKRHGWLPDVEREVTFPNSGSVTVARDLSMKRVTSSLVVQTSDANAVVQLYDPETHQHVFSVYVHGNDRVRVPVPRGTYEMRLIEGMKWHGPERFFGRNTAYETVARPMVFEHRGGNGIDLRRRPHGGLPTLQMMSDPDKL</sequence>
<evidence type="ECO:0000256" key="1">
    <source>
        <dbReference type="SAM" id="MobiDB-lite"/>
    </source>
</evidence>
<gene>
    <name evidence="3" type="ORF">HNO88_002517</name>
</gene>
<protein>
    <recommendedName>
        <fullName evidence="5">DUF4384 domain-containing protein</fullName>
    </recommendedName>
</protein>
<name>A0A7W7KBU9_9SPHN</name>
<keyword evidence="2" id="KW-1133">Transmembrane helix</keyword>
<feature type="compositionally biased region" description="Basic and acidic residues" evidence="1">
    <location>
        <begin position="20"/>
        <end position="34"/>
    </location>
</feature>
<dbReference type="AlphaFoldDB" id="A0A7W7KBU9"/>
<keyword evidence="2" id="KW-0812">Transmembrane</keyword>
<evidence type="ECO:0000256" key="2">
    <source>
        <dbReference type="SAM" id="Phobius"/>
    </source>
</evidence>
<keyword evidence="2" id="KW-0472">Membrane</keyword>
<dbReference type="Proteomes" id="UP000555448">
    <property type="component" value="Unassembled WGS sequence"/>
</dbReference>
<feature type="transmembrane region" description="Helical" evidence="2">
    <location>
        <begin position="96"/>
        <end position="115"/>
    </location>
</feature>
<evidence type="ECO:0008006" key="5">
    <source>
        <dbReference type="Google" id="ProtNLM"/>
    </source>
</evidence>
<accession>A0A7W7KBU9</accession>
<keyword evidence="4" id="KW-1185">Reference proteome</keyword>
<organism evidence="3 4">
    <name type="scientific">Novosphingobium chloroacetimidivorans</name>
    <dbReference type="NCBI Taxonomy" id="1428314"/>
    <lineage>
        <taxon>Bacteria</taxon>
        <taxon>Pseudomonadati</taxon>
        <taxon>Pseudomonadota</taxon>
        <taxon>Alphaproteobacteria</taxon>
        <taxon>Sphingomonadales</taxon>
        <taxon>Sphingomonadaceae</taxon>
        <taxon>Novosphingobium</taxon>
    </lineage>
</organism>
<evidence type="ECO:0000313" key="4">
    <source>
        <dbReference type="Proteomes" id="UP000555448"/>
    </source>
</evidence>
<feature type="region of interest" description="Disordered" evidence="1">
    <location>
        <begin position="1"/>
        <end position="73"/>
    </location>
</feature>
<dbReference type="EMBL" id="JACHLR010000010">
    <property type="protein sequence ID" value="MBB4859188.1"/>
    <property type="molecule type" value="Genomic_DNA"/>
</dbReference>
<feature type="region of interest" description="Disordered" evidence="1">
    <location>
        <begin position="233"/>
        <end position="257"/>
    </location>
</feature>
<evidence type="ECO:0000313" key="3">
    <source>
        <dbReference type="EMBL" id="MBB4859188.1"/>
    </source>
</evidence>
<reference evidence="3 4" key="1">
    <citation type="submission" date="2020-08" db="EMBL/GenBank/DDBJ databases">
        <title>Functional genomics of gut bacteria from endangered species of beetles.</title>
        <authorList>
            <person name="Carlos-Shanley C."/>
        </authorList>
    </citation>
    <scope>NUCLEOTIDE SEQUENCE [LARGE SCALE GENOMIC DNA]</scope>
    <source>
        <strain evidence="3 4">S00245</strain>
    </source>
</reference>
<comment type="caution">
    <text evidence="3">The sequence shown here is derived from an EMBL/GenBank/DDBJ whole genome shotgun (WGS) entry which is preliminary data.</text>
</comment>
<proteinExistence type="predicted"/>
<dbReference type="RefSeq" id="WP_246381667.1">
    <property type="nucleotide sequence ID" value="NZ_JACHLR010000010.1"/>
</dbReference>